<accession>A0AAN6WS07</accession>
<evidence type="ECO:0000256" key="1">
    <source>
        <dbReference type="SAM" id="Coils"/>
    </source>
</evidence>
<comment type="caution">
    <text evidence="3">The sequence shown here is derived from an EMBL/GenBank/DDBJ whole genome shotgun (WGS) entry which is preliminary data.</text>
</comment>
<dbReference type="EMBL" id="MU864412">
    <property type="protein sequence ID" value="KAK4186926.1"/>
    <property type="molecule type" value="Genomic_DNA"/>
</dbReference>
<proteinExistence type="predicted"/>
<sequence length="287" mass="31098">MFTEHHVHSKIRINMGSPCDVEMGISIEEYLSRPEPVTIVRDDMNVSLPIRSSPTSQPGADGSEDMAVSSDRNAAESMLNLCGAELSEDQILRTEAAQKAARSVLAEVDRKIVIAAQQAVDLSMSTLLPFPNLRKIHTVNQRINALEKENGELKAEIKEMKRNHQTEIADIKAAIRQIKHQLHQQCQGEFEDRKAKRRRGNPKEDGENAAAPVSTSPPTSTDDAAADALAQILLTGAAVATQTASSSSSLADHAFVTYNLNSLSKQRDVDMGEGDEQCDIASGGATI</sequence>
<feature type="coiled-coil region" evidence="1">
    <location>
        <begin position="136"/>
        <end position="181"/>
    </location>
</feature>
<evidence type="ECO:0000313" key="4">
    <source>
        <dbReference type="Proteomes" id="UP001302126"/>
    </source>
</evidence>
<evidence type="ECO:0000313" key="3">
    <source>
        <dbReference type="EMBL" id="KAK4186926.1"/>
    </source>
</evidence>
<gene>
    <name evidence="3" type="ORF">QBC35DRAFT_251496</name>
</gene>
<feature type="compositionally biased region" description="Low complexity" evidence="2">
    <location>
        <begin position="209"/>
        <end position="222"/>
    </location>
</feature>
<keyword evidence="1" id="KW-0175">Coiled coil</keyword>
<dbReference type="Gene3D" id="1.20.5.1700">
    <property type="match status" value="1"/>
</dbReference>
<feature type="region of interest" description="Disordered" evidence="2">
    <location>
        <begin position="184"/>
        <end position="222"/>
    </location>
</feature>
<organism evidence="3 4">
    <name type="scientific">Podospora australis</name>
    <dbReference type="NCBI Taxonomy" id="1536484"/>
    <lineage>
        <taxon>Eukaryota</taxon>
        <taxon>Fungi</taxon>
        <taxon>Dikarya</taxon>
        <taxon>Ascomycota</taxon>
        <taxon>Pezizomycotina</taxon>
        <taxon>Sordariomycetes</taxon>
        <taxon>Sordariomycetidae</taxon>
        <taxon>Sordariales</taxon>
        <taxon>Podosporaceae</taxon>
        <taxon>Podospora</taxon>
    </lineage>
</organism>
<dbReference type="AlphaFoldDB" id="A0AAN6WS07"/>
<reference evidence="3" key="1">
    <citation type="journal article" date="2023" name="Mol. Phylogenet. Evol.">
        <title>Genome-scale phylogeny and comparative genomics of the fungal order Sordariales.</title>
        <authorList>
            <person name="Hensen N."/>
            <person name="Bonometti L."/>
            <person name="Westerberg I."/>
            <person name="Brannstrom I.O."/>
            <person name="Guillou S."/>
            <person name="Cros-Aarteil S."/>
            <person name="Calhoun S."/>
            <person name="Haridas S."/>
            <person name="Kuo A."/>
            <person name="Mondo S."/>
            <person name="Pangilinan J."/>
            <person name="Riley R."/>
            <person name="LaButti K."/>
            <person name="Andreopoulos B."/>
            <person name="Lipzen A."/>
            <person name="Chen C."/>
            <person name="Yan M."/>
            <person name="Daum C."/>
            <person name="Ng V."/>
            <person name="Clum A."/>
            <person name="Steindorff A."/>
            <person name="Ohm R.A."/>
            <person name="Martin F."/>
            <person name="Silar P."/>
            <person name="Natvig D.O."/>
            <person name="Lalanne C."/>
            <person name="Gautier V."/>
            <person name="Ament-Velasquez S.L."/>
            <person name="Kruys A."/>
            <person name="Hutchinson M.I."/>
            <person name="Powell A.J."/>
            <person name="Barry K."/>
            <person name="Miller A.N."/>
            <person name="Grigoriev I.V."/>
            <person name="Debuchy R."/>
            <person name="Gladieux P."/>
            <person name="Hiltunen Thoren M."/>
            <person name="Johannesson H."/>
        </authorList>
    </citation>
    <scope>NUCLEOTIDE SEQUENCE</scope>
    <source>
        <strain evidence="3">PSN309</strain>
    </source>
</reference>
<keyword evidence="4" id="KW-1185">Reference proteome</keyword>
<evidence type="ECO:0000256" key="2">
    <source>
        <dbReference type="SAM" id="MobiDB-lite"/>
    </source>
</evidence>
<dbReference type="Proteomes" id="UP001302126">
    <property type="component" value="Unassembled WGS sequence"/>
</dbReference>
<name>A0AAN6WS07_9PEZI</name>
<reference evidence="3" key="2">
    <citation type="submission" date="2023-05" db="EMBL/GenBank/DDBJ databases">
        <authorList>
            <consortium name="Lawrence Berkeley National Laboratory"/>
            <person name="Steindorff A."/>
            <person name="Hensen N."/>
            <person name="Bonometti L."/>
            <person name="Westerberg I."/>
            <person name="Brannstrom I.O."/>
            <person name="Guillou S."/>
            <person name="Cros-Aarteil S."/>
            <person name="Calhoun S."/>
            <person name="Haridas S."/>
            <person name="Kuo A."/>
            <person name="Mondo S."/>
            <person name="Pangilinan J."/>
            <person name="Riley R."/>
            <person name="Labutti K."/>
            <person name="Andreopoulos B."/>
            <person name="Lipzen A."/>
            <person name="Chen C."/>
            <person name="Yanf M."/>
            <person name="Daum C."/>
            <person name="Ng V."/>
            <person name="Clum A."/>
            <person name="Ohm R."/>
            <person name="Martin F."/>
            <person name="Silar P."/>
            <person name="Natvig D."/>
            <person name="Lalanne C."/>
            <person name="Gautier V."/>
            <person name="Ament-Velasquez S.L."/>
            <person name="Kruys A."/>
            <person name="Hutchinson M.I."/>
            <person name="Powell A.J."/>
            <person name="Barry K."/>
            <person name="Miller A.N."/>
            <person name="Grigoriev I.V."/>
            <person name="Debuchy R."/>
            <person name="Gladieux P."/>
            <person name="Thoren M.H."/>
            <person name="Johannesson H."/>
        </authorList>
    </citation>
    <scope>NUCLEOTIDE SEQUENCE</scope>
    <source>
        <strain evidence="3">PSN309</strain>
    </source>
</reference>
<protein>
    <submittedName>
        <fullName evidence="3">Uncharacterized protein</fullName>
    </submittedName>
</protein>